<dbReference type="EMBL" id="MFVR01000020">
    <property type="protein sequence ID" value="OGJ01438.1"/>
    <property type="molecule type" value="Genomic_DNA"/>
</dbReference>
<keyword evidence="1" id="KW-0812">Transmembrane</keyword>
<sequence length="87" mass="10140">MVFRILAFLVLLLSILFMPFWVSVILAFMGMVYFPLFLEAVFLFLLSDLLYGAREAKLGGMIFVSYIITVVVFILIEFLKKKLKFYP</sequence>
<dbReference type="Proteomes" id="UP000178661">
    <property type="component" value="Unassembled WGS sequence"/>
</dbReference>
<reference evidence="2 3" key="1">
    <citation type="journal article" date="2016" name="Nat. Commun.">
        <title>Thousands of microbial genomes shed light on interconnected biogeochemical processes in an aquifer system.</title>
        <authorList>
            <person name="Anantharaman K."/>
            <person name="Brown C.T."/>
            <person name="Hug L.A."/>
            <person name="Sharon I."/>
            <person name="Castelle C.J."/>
            <person name="Probst A.J."/>
            <person name="Thomas B.C."/>
            <person name="Singh A."/>
            <person name="Wilkins M.J."/>
            <person name="Karaoz U."/>
            <person name="Brodie E.L."/>
            <person name="Williams K.H."/>
            <person name="Hubbard S.S."/>
            <person name="Banfield J.F."/>
        </authorList>
    </citation>
    <scope>NUCLEOTIDE SEQUENCE [LARGE SCALE GENOMIC DNA]</scope>
</reference>
<evidence type="ECO:0000256" key="1">
    <source>
        <dbReference type="SAM" id="Phobius"/>
    </source>
</evidence>
<proteinExistence type="predicted"/>
<evidence type="ECO:0000313" key="3">
    <source>
        <dbReference type="Proteomes" id="UP000178661"/>
    </source>
</evidence>
<accession>A0A1F6Y4Y6</accession>
<gene>
    <name evidence="2" type="ORF">A3G98_00800</name>
</gene>
<organism evidence="2 3">
    <name type="scientific">Candidatus Nomurabacteria bacterium RIFCSPLOWO2_12_FULL_37_8</name>
    <dbReference type="NCBI Taxonomy" id="1801793"/>
    <lineage>
        <taxon>Bacteria</taxon>
        <taxon>Candidatus Nomuraibacteriota</taxon>
    </lineage>
</organism>
<name>A0A1F6Y4Y6_9BACT</name>
<evidence type="ECO:0000313" key="2">
    <source>
        <dbReference type="EMBL" id="OGJ01438.1"/>
    </source>
</evidence>
<comment type="caution">
    <text evidence="2">The sequence shown here is derived from an EMBL/GenBank/DDBJ whole genome shotgun (WGS) entry which is preliminary data.</text>
</comment>
<feature type="transmembrane region" description="Helical" evidence="1">
    <location>
        <begin position="59"/>
        <end position="79"/>
    </location>
</feature>
<protein>
    <submittedName>
        <fullName evidence="2">Uncharacterized protein</fullName>
    </submittedName>
</protein>
<keyword evidence="1" id="KW-1133">Transmembrane helix</keyword>
<keyword evidence="1" id="KW-0472">Membrane</keyword>
<feature type="transmembrane region" description="Helical" evidence="1">
    <location>
        <begin position="6"/>
        <end position="29"/>
    </location>
</feature>
<dbReference type="AlphaFoldDB" id="A0A1F6Y4Y6"/>
<feature type="transmembrane region" description="Helical" evidence="1">
    <location>
        <begin position="36"/>
        <end position="53"/>
    </location>
</feature>